<evidence type="ECO:0000259" key="1">
    <source>
        <dbReference type="Pfam" id="PF13963"/>
    </source>
</evidence>
<reference evidence="2 3" key="1">
    <citation type="journal article" date="2016" name="DNA Res.">
        <title>The draft genome of MD-2 pineapple using hybrid error correction of long reads.</title>
        <authorList>
            <person name="Redwan R.M."/>
            <person name="Saidin A."/>
            <person name="Kumar S.V."/>
        </authorList>
    </citation>
    <scope>NUCLEOTIDE SEQUENCE [LARGE SCALE GENOMIC DNA]</scope>
    <source>
        <strain evidence="3">cv. MD2</strain>
        <tissue evidence="2">Leaf</tissue>
    </source>
</reference>
<proteinExistence type="predicted"/>
<accession>A0A199UHE9</accession>
<dbReference type="Proteomes" id="UP000092600">
    <property type="component" value="Unassembled WGS sequence"/>
</dbReference>
<dbReference type="Pfam" id="PF13963">
    <property type="entry name" value="Transpos_assoc"/>
    <property type="match status" value="1"/>
</dbReference>
<evidence type="ECO:0000313" key="3">
    <source>
        <dbReference type="Proteomes" id="UP000092600"/>
    </source>
</evidence>
<name>A0A199UHE9_ANACO</name>
<sequence>MQDIFKTIVYAPFVPLKVSKWVVHLFHFVRIDSGSSVVVAEYHNFLNLHFVMHTIVARYCALAYVVLINCSLQTYEDAKIHLICDGFLKGYTSWVCHGEEPLSLTSSINTVDSTSTFQPIQEVSHVEEYNPITQNFG</sequence>
<dbReference type="EMBL" id="LSRQ01008221">
    <property type="protein sequence ID" value="OAY64164.1"/>
    <property type="molecule type" value="Genomic_DNA"/>
</dbReference>
<gene>
    <name evidence="2" type="ORF">ACMD2_13510</name>
</gene>
<organism evidence="2 3">
    <name type="scientific">Ananas comosus</name>
    <name type="common">Pineapple</name>
    <name type="synonym">Ananas ananas</name>
    <dbReference type="NCBI Taxonomy" id="4615"/>
    <lineage>
        <taxon>Eukaryota</taxon>
        <taxon>Viridiplantae</taxon>
        <taxon>Streptophyta</taxon>
        <taxon>Embryophyta</taxon>
        <taxon>Tracheophyta</taxon>
        <taxon>Spermatophyta</taxon>
        <taxon>Magnoliopsida</taxon>
        <taxon>Liliopsida</taxon>
        <taxon>Poales</taxon>
        <taxon>Bromeliaceae</taxon>
        <taxon>Bromelioideae</taxon>
        <taxon>Ananas</taxon>
    </lineage>
</organism>
<protein>
    <recommendedName>
        <fullName evidence="1">Transposase-associated domain-containing protein</fullName>
    </recommendedName>
</protein>
<dbReference type="InterPro" id="IPR029480">
    <property type="entry name" value="Transpos_assoc"/>
</dbReference>
<feature type="domain" description="Transposase-associated" evidence="1">
    <location>
        <begin position="69"/>
        <end position="99"/>
    </location>
</feature>
<evidence type="ECO:0000313" key="2">
    <source>
        <dbReference type="EMBL" id="OAY64164.1"/>
    </source>
</evidence>
<feature type="non-terminal residue" evidence="2">
    <location>
        <position position="137"/>
    </location>
</feature>
<dbReference type="AlphaFoldDB" id="A0A199UHE9"/>
<comment type="caution">
    <text evidence="2">The sequence shown here is derived from an EMBL/GenBank/DDBJ whole genome shotgun (WGS) entry which is preliminary data.</text>
</comment>